<keyword evidence="6" id="KW-0679">Respiratory chain</keyword>
<keyword evidence="12" id="KW-0496">Mitochondrion</keyword>
<accession>A0AAD9MR27</accession>
<dbReference type="PANTHER" id="PTHR13327">
    <property type="entry name" value="NADH-UBIQUINONE OXIDOREDUCTASE ESSS SUBUNIT, MITOCHONDRIAL PRECURSOR"/>
    <property type="match status" value="1"/>
</dbReference>
<keyword evidence="19" id="KW-1185">Reference proteome</keyword>
<comment type="similarity">
    <text evidence="3">Belongs to the complex I NDUFB11 subunit family.</text>
</comment>
<comment type="subcellular location">
    <subcellularLocation>
        <location evidence="2">Mitochondrion inner membrane</location>
        <topology evidence="2">Single-pass membrane protein</topology>
    </subcellularLocation>
</comment>
<keyword evidence="9" id="KW-0809">Transit peptide</keyword>
<keyword evidence="11 17" id="KW-1133">Transmembrane helix</keyword>
<dbReference type="PANTHER" id="PTHR13327:SF0">
    <property type="entry name" value="NADH DEHYDROGENASE [UBIQUINONE] 1 BETA SUBCOMPLEX SUBUNIT 11, MITOCHONDRIAL"/>
    <property type="match status" value="1"/>
</dbReference>
<evidence type="ECO:0000256" key="12">
    <source>
        <dbReference type="ARBA" id="ARBA00023128"/>
    </source>
</evidence>
<evidence type="ECO:0000256" key="3">
    <source>
        <dbReference type="ARBA" id="ARBA00008915"/>
    </source>
</evidence>
<evidence type="ECO:0000256" key="2">
    <source>
        <dbReference type="ARBA" id="ARBA00004434"/>
    </source>
</evidence>
<name>A0AAD9MR27_9ANNE</name>
<evidence type="ECO:0000256" key="6">
    <source>
        <dbReference type="ARBA" id="ARBA00022660"/>
    </source>
</evidence>
<feature type="transmembrane region" description="Helical" evidence="17">
    <location>
        <begin position="84"/>
        <end position="104"/>
    </location>
</feature>
<keyword evidence="7 17" id="KW-0812">Transmembrane</keyword>
<dbReference type="AlphaFoldDB" id="A0AAD9MR27"/>
<keyword evidence="8" id="KW-0999">Mitochondrion inner membrane</keyword>
<evidence type="ECO:0000256" key="10">
    <source>
        <dbReference type="ARBA" id="ARBA00022982"/>
    </source>
</evidence>
<dbReference type="Proteomes" id="UP001208570">
    <property type="component" value="Unassembled WGS sequence"/>
</dbReference>
<evidence type="ECO:0000256" key="4">
    <source>
        <dbReference type="ARBA" id="ARBA00018632"/>
    </source>
</evidence>
<evidence type="ECO:0000256" key="13">
    <source>
        <dbReference type="ARBA" id="ARBA00023136"/>
    </source>
</evidence>
<evidence type="ECO:0000256" key="5">
    <source>
        <dbReference type="ARBA" id="ARBA00022448"/>
    </source>
</evidence>
<reference evidence="18" key="1">
    <citation type="journal article" date="2023" name="Mol. Biol. Evol.">
        <title>Third-Generation Sequencing Reveals the Adaptive Role of the Epigenome in Three Deep-Sea Polychaetes.</title>
        <authorList>
            <person name="Perez M."/>
            <person name="Aroh O."/>
            <person name="Sun Y."/>
            <person name="Lan Y."/>
            <person name="Juniper S.K."/>
            <person name="Young C.R."/>
            <person name="Angers B."/>
            <person name="Qian P.Y."/>
        </authorList>
    </citation>
    <scope>NUCLEOTIDE SEQUENCE</scope>
    <source>
        <strain evidence="18">P08H-3</strain>
    </source>
</reference>
<evidence type="ECO:0000313" key="18">
    <source>
        <dbReference type="EMBL" id="KAK2142315.1"/>
    </source>
</evidence>
<dbReference type="GO" id="GO:0005743">
    <property type="term" value="C:mitochondrial inner membrane"/>
    <property type="evidence" value="ECO:0007669"/>
    <property type="project" value="UniProtKB-SubCell"/>
</dbReference>
<organism evidence="18 19">
    <name type="scientific">Paralvinella palmiformis</name>
    <dbReference type="NCBI Taxonomy" id="53620"/>
    <lineage>
        <taxon>Eukaryota</taxon>
        <taxon>Metazoa</taxon>
        <taxon>Spiralia</taxon>
        <taxon>Lophotrochozoa</taxon>
        <taxon>Annelida</taxon>
        <taxon>Polychaeta</taxon>
        <taxon>Sedentaria</taxon>
        <taxon>Canalipalpata</taxon>
        <taxon>Terebellida</taxon>
        <taxon>Terebelliformia</taxon>
        <taxon>Alvinellidae</taxon>
        <taxon>Paralvinella</taxon>
    </lineage>
</organism>
<dbReference type="EMBL" id="JAODUP010000971">
    <property type="protein sequence ID" value="KAK2142315.1"/>
    <property type="molecule type" value="Genomic_DNA"/>
</dbReference>
<evidence type="ECO:0000256" key="17">
    <source>
        <dbReference type="SAM" id="Phobius"/>
    </source>
</evidence>
<evidence type="ECO:0000256" key="16">
    <source>
        <dbReference type="ARBA" id="ARBA00046528"/>
    </source>
</evidence>
<evidence type="ECO:0000313" key="19">
    <source>
        <dbReference type="Proteomes" id="UP001208570"/>
    </source>
</evidence>
<comment type="function">
    <text evidence="1">Accessory subunit of the mitochondrial membrane respiratory chain NADH dehydrogenase (Complex I), that is believed not to be involved in catalysis. Complex I functions in the transfer of electrons from NADH to the respiratory chain. The immediate electron acceptor for the enzyme is believed to be ubiquinone.</text>
</comment>
<comment type="caution">
    <text evidence="18">The sequence shown here is derived from an EMBL/GenBank/DDBJ whole genome shotgun (WGS) entry which is preliminary data.</text>
</comment>
<sequence length="157" mass="18148">MALMGSLARQSFRLLAKPRLHFDRTIKPSACFISTSKKNKDAMVVEKTISKPEVEENLEAKEENWISYGYSVVDREYDEFTHHLLTFVSVTLCLVGGGYFLAYFPDLKGRDWYQREAYLELARREQEGLPLIDKHLVSPEKITLPDDDELGDFEIII</sequence>
<protein>
    <recommendedName>
        <fullName evidence="4">NADH dehydrogenase [ubiquinone] 1 beta subcomplex subunit 11, mitochondrial</fullName>
    </recommendedName>
    <alternativeName>
        <fullName evidence="15">Complex I-ESSS</fullName>
    </alternativeName>
    <alternativeName>
        <fullName evidence="14">NADH-ubiquinone oxidoreductase ESSS subunit</fullName>
    </alternativeName>
</protein>
<evidence type="ECO:0000256" key="11">
    <source>
        <dbReference type="ARBA" id="ARBA00022989"/>
    </source>
</evidence>
<evidence type="ECO:0000256" key="14">
    <source>
        <dbReference type="ARBA" id="ARBA00030753"/>
    </source>
</evidence>
<evidence type="ECO:0000256" key="9">
    <source>
        <dbReference type="ARBA" id="ARBA00022946"/>
    </source>
</evidence>
<dbReference type="InterPro" id="IPR019329">
    <property type="entry name" value="NADH_UbQ_OxRdtase_ESSS_su"/>
</dbReference>
<proteinExistence type="inferred from homology"/>
<keyword evidence="5" id="KW-0813">Transport</keyword>
<evidence type="ECO:0000256" key="1">
    <source>
        <dbReference type="ARBA" id="ARBA00003195"/>
    </source>
</evidence>
<keyword evidence="13 17" id="KW-0472">Membrane</keyword>
<keyword evidence="10" id="KW-0249">Electron transport</keyword>
<dbReference type="Pfam" id="PF10183">
    <property type="entry name" value="ESSS"/>
    <property type="match status" value="1"/>
</dbReference>
<comment type="subunit">
    <text evidence="16">Complex I is composed of 45 different subunits. Interacts with BCAP31.</text>
</comment>
<evidence type="ECO:0000256" key="7">
    <source>
        <dbReference type="ARBA" id="ARBA00022692"/>
    </source>
</evidence>
<evidence type="ECO:0000256" key="8">
    <source>
        <dbReference type="ARBA" id="ARBA00022792"/>
    </source>
</evidence>
<gene>
    <name evidence="18" type="ORF">LSH36_971g00074</name>
</gene>
<evidence type="ECO:0000256" key="15">
    <source>
        <dbReference type="ARBA" id="ARBA00031387"/>
    </source>
</evidence>